<dbReference type="GO" id="GO:0005524">
    <property type="term" value="F:ATP binding"/>
    <property type="evidence" value="ECO:0007669"/>
    <property type="project" value="UniProtKB-KW"/>
</dbReference>
<dbReference type="InterPro" id="IPR003593">
    <property type="entry name" value="AAA+_ATPase"/>
</dbReference>
<comment type="similarity">
    <text evidence="1">Belongs to the AAA ATPase family.</text>
</comment>
<evidence type="ECO:0000313" key="6">
    <source>
        <dbReference type="Proteomes" id="UP000232323"/>
    </source>
</evidence>
<protein>
    <recommendedName>
        <fullName evidence="4">AAA+ ATPase domain-containing protein</fullName>
    </recommendedName>
</protein>
<evidence type="ECO:0000259" key="4">
    <source>
        <dbReference type="SMART" id="SM00382"/>
    </source>
</evidence>
<dbReference type="STRING" id="1157962.A0A250XKQ8"/>
<feature type="domain" description="AAA+ ATPase" evidence="4">
    <location>
        <begin position="84"/>
        <end position="218"/>
    </location>
</feature>
<dbReference type="Gene3D" id="3.40.50.300">
    <property type="entry name" value="P-loop containing nucleotide triphosphate hydrolases"/>
    <property type="match status" value="1"/>
</dbReference>
<evidence type="ECO:0000256" key="1">
    <source>
        <dbReference type="ARBA" id="ARBA00006914"/>
    </source>
</evidence>
<evidence type="ECO:0000256" key="2">
    <source>
        <dbReference type="ARBA" id="ARBA00022741"/>
    </source>
</evidence>
<organism evidence="5 6">
    <name type="scientific">Chlamydomonas eustigma</name>
    <dbReference type="NCBI Taxonomy" id="1157962"/>
    <lineage>
        <taxon>Eukaryota</taxon>
        <taxon>Viridiplantae</taxon>
        <taxon>Chlorophyta</taxon>
        <taxon>core chlorophytes</taxon>
        <taxon>Chlorophyceae</taxon>
        <taxon>CS clade</taxon>
        <taxon>Chlamydomonadales</taxon>
        <taxon>Chlamydomonadaceae</taxon>
        <taxon>Chlamydomonas</taxon>
    </lineage>
</organism>
<gene>
    <name evidence="5" type="ORF">CEUSTIGMA_g11031.t1</name>
</gene>
<dbReference type="OrthoDB" id="5925at2759"/>
<comment type="caution">
    <text evidence="5">The sequence shown here is derived from an EMBL/GenBank/DDBJ whole genome shotgun (WGS) entry which is preliminary data.</text>
</comment>
<evidence type="ECO:0000313" key="5">
    <source>
        <dbReference type="EMBL" id="GAX83606.1"/>
    </source>
</evidence>
<dbReference type="PANTHER" id="PTHR23073">
    <property type="entry name" value="26S PROTEASOME REGULATORY SUBUNIT"/>
    <property type="match status" value="1"/>
</dbReference>
<reference evidence="5 6" key="1">
    <citation type="submission" date="2017-08" db="EMBL/GenBank/DDBJ databases">
        <title>Acidophilic green algal genome provides insights into adaptation to an acidic environment.</title>
        <authorList>
            <person name="Hirooka S."/>
            <person name="Hirose Y."/>
            <person name="Kanesaki Y."/>
            <person name="Higuchi S."/>
            <person name="Fujiwara T."/>
            <person name="Onuma R."/>
            <person name="Era A."/>
            <person name="Ohbayashi R."/>
            <person name="Uzuka A."/>
            <person name="Nozaki H."/>
            <person name="Yoshikawa H."/>
            <person name="Miyagishima S.Y."/>
        </authorList>
    </citation>
    <scope>NUCLEOTIDE SEQUENCE [LARGE SCALE GENOMIC DNA]</scope>
    <source>
        <strain evidence="5 6">NIES-2499</strain>
    </source>
</reference>
<evidence type="ECO:0000256" key="3">
    <source>
        <dbReference type="ARBA" id="ARBA00022840"/>
    </source>
</evidence>
<name>A0A250XKQ8_9CHLO</name>
<proteinExistence type="inferred from homology"/>
<dbReference type="GO" id="GO:0016887">
    <property type="term" value="F:ATP hydrolysis activity"/>
    <property type="evidence" value="ECO:0007669"/>
    <property type="project" value="InterPro"/>
</dbReference>
<keyword evidence="6" id="KW-1185">Reference proteome</keyword>
<dbReference type="SMART" id="SM00382">
    <property type="entry name" value="AAA"/>
    <property type="match status" value="1"/>
</dbReference>
<dbReference type="CDD" id="cd19481">
    <property type="entry name" value="RecA-like_protease"/>
    <property type="match status" value="1"/>
</dbReference>
<dbReference type="Pfam" id="PF00004">
    <property type="entry name" value="AAA"/>
    <property type="match status" value="1"/>
</dbReference>
<dbReference type="Gene3D" id="1.10.8.60">
    <property type="match status" value="1"/>
</dbReference>
<dbReference type="InterPro" id="IPR027417">
    <property type="entry name" value="P-loop_NTPase"/>
</dbReference>
<keyword evidence="3" id="KW-0067">ATP-binding</keyword>
<dbReference type="SUPFAM" id="SSF52540">
    <property type="entry name" value="P-loop containing nucleoside triphosphate hydrolases"/>
    <property type="match status" value="1"/>
</dbReference>
<dbReference type="InterPro" id="IPR050221">
    <property type="entry name" value="26S_Proteasome_ATPase"/>
</dbReference>
<dbReference type="EMBL" id="BEGY01000102">
    <property type="protein sequence ID" value="GAX83606.1"/>
    <property type="molecule type" value="Genomic_DNA"/>
</dbReference>
<dbReference type="InterPro" id="IPR003959">
    <property type="entry name" value="ATPase_AAA_core"/>
</dbReference>
<dbReference type="AlphaFoldDB" id="A0A250XKQ8"/>
<keyword evidence="2" id="KW-0547">Nucleotide-binding</keyword>
<sequence length="317" mass="34827">MPARGQYDGHDWGSQAAASAVKQLQGMGVQVFPPGNKETVDWGVLAGYDGQKRQIEDCLLYPLLHPEVYTKLAEGTRETFQSNRPRAVLFEGPPGTGKTTSARVISSQSAVPLVYVPLEAVLSKWYGESEGLLSQVFKAAEALGGAIIFFDELDSLGGNREGGDIHEVSRRMLSVMLREMDGFDARKSVVIGATNRKSDLDAALLSRFDMVVTFGLPLECERQQILKRYARHLGAEQLTKLAEATEDLSGRDLRDVAEHTERRWASKIIRKEVPEGTLPSLDDYLLSASSRRHAMLSGRTAQSRSAAPVPIWNLTGL</sequence>
<accession>A0A250XKQ8</accession>
<dbReference type="Proteomes" id="UP000232323">
    <property type="component" value="Unassembled WGS sequence"/>
</dbReference>